<dbReference type="EMBL" id="CP060695">
    <property type="protein sequence ID" value="QNM84623.1"/>
    <property type="molecule type" value="Genomic_DNA"/>
</dbReference>
<accession>A0A7G9L7M4</accession>
<name>A0A7G9L7M4_9FLAO</name>
<evidence type="ECO:0000313" key="3">
    <source>
        <dbReference type="Proteomes" id="UP000515808"/>
    </source>
</evidence>
<evidence type="ECO:0000313" key="1">
    <source>
        <dbReference type="EMBL" id="QNM84623.1"/>
    </source>
</evidence>
<dbReference type="EMBL" id="CP060695">
    <property type="protein sequence ID" value="QNM84627.1"/>
    <property type="molecule type" value="Genomic_DNA"/>
</dbReference>
<protein>
    <submittedName>
        <fullName evidence="1">Uncharacterized protein</fullName>
    </submittedName>
</protein>
<dbReference type="KEGG" id="ppec:H9W90_10505"/>
<reference evidence="1 3" key="1">
    <citation type="submission" date="2020-08" db="EMBL/GenBank/DDBJ databases">
        <title>Polaribacter sp. L12M9 isolated from gut of the Korean scallop.</title>
        <authorList>
            <person name="Jeong Y.S."/>
        </authorList>
    </citation>
    <scope>NUCLEOTIDE SEQUENCE [LARGE SCALE GENOMIC DNA]</scope>
    <source>
        <strain evidence="1 3">L12M9</strain>
    </source>
</reference>
<gene>
    <name evidence="1" type="ORF">H9W90_10485</name>
    <name evidence="2" type="ORF">H9W90_10505</name>
</gene>
<dbReference type="Proteomes" id="UP000515808">
    <property type="component" value="Chromosome"/>
</dbReference>
<sequence>MTKLKSYIILILILISVSCSQKKSNKTDLENYIESIKEKNSLTENPLILIDGYIREYELMNTEQILLLEDDILSVKYFEKEKSLKIFGESGKNGAIFISTLNQIIAVDDINPEKRIIYILNGNIISKKDFEEINENKIVEIETLKEKKIIERFSTENYEELIYVITKQETEKIKPVANTV</sequence>
<evidence type="ECO:0000313" key="2">
    <source>
        <dbReference type="EMBL" id="QNM84627.1"/>
    </source>
</evidence>
<organism evidence="1 3">
    <name type="scientific">Polaribacter pectinis</name>
    <dbReference type="NCBI Taxonomy" id="2738844"/>
    <lineage>
        <taxon>Bacteria</taxon>
        <taxon>Pseudomonadati</taxon>
        <taxon>Bacteroidota</taxon>
        <taxon>Flavobacteriia</taxon>
        <taxon>Flavobacteriales</taxon>
        <taxon>Flavobacteriaceae</taxon>
    </lineage>
</organism>
<dbReference type="KEGG" id="ppec:H9W90_10485"/>
<keyword evidence="3" id="KW-1185">Reference proteome</keyword>
<proteinExistence type="predicted"/>
<dbReference type="PROSITE" id="PS51257">
    <property type="entry name" value="PROKAR_LIPOPROTEIN"/>
    <property type="match status" value="1"/>
</dbReference>
<dbReference type="AlphaFoldDB" id="A0A7G9L7M4"/>
<dbReference type="RefSeq" id="WP_187481552.1">
    <property type="nucleotide sequence ID" value="NZ_CP060695.1"/>
</dbReference>